<dbReference type="RefSeq" id="WP_044219783.1">
    <property type="nucleotide sequence ID" value="NZ_JBKAGJ010000007.1"/>
</dbReference>
<dbReference type="Gene3D" id="1.20.1440.60">
    <property type="entry name" value="23S rRNA-intervening sequence"/>
    <property type="match status" value="1"/>
</dbReference>
<dbReference type="InterPro" id="IPR036583">
    <property type="entry name" value="23S_rRNA_IVS_sf"/>
</dbReference>
<name>A0A098S810_9BACT</name>
<sequence>MAQPQDYPLFNHWYQTTDWLLERCERMPKHTRFTVSGRMANLALDTVELLLEAIYSRERKELIKKINMKLEKLRFFNRLCKDRSYLSVTQYEFLARAINESGKMCGAWAKSSPS</sequence>
<dbReference type="NCBIfam" id="NF033474">
    <property type="entry name" value="DivGenRetAVD"/>
    <property type="match status" value="1"/>
</dbReference>
<dbReference type="CDD" id="cd16376">
    <property type="entry name" value="Avd_like"/>
    <property type="match status" value="1"/>
</dbReference>
<comment type="caution">
    <text evidence="2">The sequence shown here is derived from an EMBL/GenBank/DDBJ whole genome shotgun (WGS) entry which is preliminary data.</text>
</comment>
<evidence type="ECO:0000259" key="1">
    <source>
        <dbReference type="Pfam" id="PF22296"/>
    </source>
</evidence>
<dbReference type="EMBL" id="JPOS01000020">
    <property type="protein sequence ID" value="KGE88240.1"/>
    <property type="molecule type" value="Genomic_DNA"/>
</dbReference>
<evidence type="ECO:0000313" key="3">
    <source>
        <dbReference type="Proteomes" id="UP000029736"/>
    </source>
</evidence>
<dbReference type="STRING" id="1524460.IX84_10540"/>
<reference evidence="2 3" key="1">
    <citation type="journal article" date="2014" name="Int. J. Syst. Evol. Microbiol.">
        <title>Phaeodactylibacter xiamenensis gen. nov., sp. nov., a member of the family Saprospiraceae isolated from the marine alga Phaeodactylum tricornutum.</title>
        <authorList>
            <person name="Chen Z.Jr."/>
            <person name="Lei X."/>
            <person name="Lai Q."/>
            <person name="Li Y."/>
            <person name="Zhang B."/>
            <person name="Zhang J."/>
            <person name="Zhang H."/>
            <person name="Yang L."/>
            <person name="Zheng W."/>
            <person name="Tian Y."/>
            <person name="Yu Z."/>
            <person name="Xu H.Jr."/>
            <person name="Zheng T."/>
        </authorList>
    </citation>
    <scope>NUCLEOTIDE SEQUENCE [LARGE SCALE GENOMIC DNA]</scope>
    <source>
        <strain evidence="2 3">KD52</strain>
    </source>
</reference>
<proteinExistence type="predicted"/>
<dbReference type="SUPFAM" id="SSF158446">
    <property type="entry name" value="IVS-encoded protein-like"/>
    <property type="match status" value="1"/>
</dbReference>
<evidence type="ECO:0000313" key="2">
    <source>
        <dbReference type="EMBL" id="KGE88240.1"/>
    </source>
</evidence>
<dbReference type="Proteomes" id="UP000029736">
    <property type="component" value="Unassembled WGS sequence"/>
</dbReference>
<organism evidence="2 3">
    <name type="scientific">Phaeodactylibacter xiamenensis</name>
    <dbReference type="NCBI Taxonomy" id="1524460"/>
    <lineage>
        <taxon>Bacteria</taxon>
        <taxon>Pseudomonadati</taxon>
        <taxon>Bacteroidota</taxon>
        <taxon>Saprospiria</taxon>
        <taxon>Saprospirales</taxon>
        <taxon>Haliscomenobacteraceae</taxon>
        <taxon>Phaeodactylibacter</taxon>
    </lineage>
</organism>
<protein>
    <recommendedName>
        <fullName evidence="1">bAvd-like domain-containing protein</fullName>
    </recommendedName>
</protein>
<dbReference type="Pfam" id="PF22296">
    <property type="entry name" value="bAvd"/>
    <property type="match status" value="1"/>
</dbReference>
<dbReference type="OrthoDB" id="9798541at2"/>
<dbReference type="InterPro" id="IPR055360">
    <property type="entry name" value="bAvd"/>
</dbReference>
<gene>
    <name evidence="2" type="ORF">IX84_10540</name>
</gene>
<accession>A0A098S810</accession>
<feature type="domain" description="bAvd-like" evidence="1">
    <location>
        <begin position="15"/>
        <end position="111"/>
    </location>
</feature>
<dbReference type="AlphaFoldDB" id="A0A098S810"/>
<keyword evidence="3" id="KW-1185">Reference proteome</keyword>